<feature type="region of interest" description="Disordered" evidence="6">
    <location>
        <begin position="364"/>
        <end position="384"/>
    </location>
</feature>
<feature type="transmembrane region" description="Helical" evidence="7">
    <location>
        <begin position="255"/>
        <end position="274"/>
    </location>
</feature>
<feature type="compositionally biased region" description="Polar residues" evidence="6">
    <location>
        <begin position="333"/>
        <end position="342"/>
    </location>
</feature>
<reference evidence="9" key="1">
    <citation type="submission" date="2021-05" db="EMBL/GenBank/DDBJ databases">
        <authorList>
            <person name="Stam R."/>
        </authorList>
    </citation>
    <scope>NUCLEOTIDE SEQUENCE</scope>
    <source>
        <strain evidence="9">CS162</strain>
    </source>
</reference>
<dbReference type="InterPro" id="IPR049326">
    <property type="entry name" value="Rhodopsin_dom_fungi"/>
</dbReference>
<dbReference type="GeneID" id="67015163"/>
<feature type="domain" description="Rhodopsin" evidence="8">
    <location>
        <begin position="38"/>
        <end position="279"/>
    </location>
</feature>
<dbReference type="AlphaFoldDB" id="A0A8J2I0G5"/>
<evidence type="ECO:0000256" key="5">
    <source>
        <dbReference type="ARBA" id="ARBA00038359"/>
    </source>
</evidence>
<keyword evidence="10" id="KW-1185">Reference proteome</keyword>
<proteinExistence type="inferred from homology"/>
<keyword evidence="4 7" id="KW-0472">Membrane</keyword>
<feature type="transmembrane region" description="Helical" evidence="7">
    <location>
        <begin position="135"/>
        <end position="161"/>
    </location>
</feature>
<evidence type="ECO:0000256" key="3">
    <source>
        <dbReference type="ARBA" id="ARBA00022989"/>
    </source>
</evidence>
<evidence type="ECO:0000256" key="2">
    <source>
        <dbReference type="ARBA" id="ARBA00022692"/>
    </source>
</evidence>
<dbReference type="GO" id="GO:0016020">
    <property type="term" value="C:membrane"/>
    <property type="evidence" value="ECO:0007669"/>
    <property type="project" value="UniProtKB-SubCell"/>
</dbReference>
<protein>
    <recommendedName>
        <fullName evidence="8">Rhodopsin domain-containing protein</fullName>
    </recommendedName>
</protein>
<evidence type="ECO:0000313" key="9">
    <source>
        <dbReference type="EMBL" id="CAG5154393.1"/>
    </source>
</evidence>
<evidence type="ECO:0000256" key="4">
    <source>
        <dbReference type="ARBA" id="ARBA00023136"/>
    </source>
</evidence>
<name>A0A8J2I0G5_9PLEO</name>
<dbReference type="Pfam" id="PF20684">
    <property type="entry name" value="Fung_rhodopsin"/>
    <property type="match status" value="1"/>
</dbReference>
<gene>
    <name evidence="9" type="ORF">ALTATR162_LOCUS3590</name>
</gene>
<evidence type="ECO:0000256" key="7">
    <source>
        <dbReference type="SAM" id="Phobius"/>
    </source>
</evidence>
<dbReference type="EMBL" id="CAJRGZ010000016">
    <property type="protein sequence ID" value="CAG5154393.1"/>
    <property type="molecule type" value="Genomic_DNA"/>
</dbReference>
<dbReference type="InterPro" id="IPR052337">
    <property type="entry name" value="SAT4-like"/>
</dbReference>
<dbReference type="PANTHER" id="PTHR33048:SF47">
    <property type="entry name" value="INTEGRAL MEMBRANE PROTEIN-RELATED"/>
    <property type="match status" value="1"/>
</dbReference>
<dbReference type="RefSeq" id="XP_043167133.1">
    <property type="nucleotide sequence ID" value="XM_043311198.1"/>
</dbReference>
<feature type="transmembrane region" description="Helical" evidence="7">
    <location>
        <begin position="53"/>
        <end position="74"/>
    </location>
</feature>
<keyword evidence="3 7" id="KW-1133">Transmembrane helix</keyword>
<evidence type="ECO:0000259" key="8">
    <source>
        <dbReference type="Pfam" id="PF20684"/>
    </source>
</evidence>
<evidence type="ECO:0000256" key="6">
    <source>
        <dbReference type="SAM" id="MobiDB-lite"/>
    </source>
</evidence>
<dbReference type="Proteomes" id="UP000676310">
    <property type="component" value="Unassembled WGS sequence"/>
</dbReference>
<dbReference type="PANTHER" id="PTHR33048">
    <property type="entry name" value="PTH11-LIKE INTEGRAL MEMBRANE PROTEIN (AFU_ORTHOLOGUE AFUA_5G11245)"/>
    <property type="match status" value="1"/>
</dbReference>
<feature type="region of interest" description="Disordered" evidence="6">
    <location>
        <begin position="300"/>
        <end position="342"/>
    </location>
</feature>
<accession>A0A8J2I0G5</accession>
<dbReference type="OrthoDB" id="444631at2759"/>
<feature type="transmembrane region" description="Helical" evidence="7">
    <location>
        <begin position="214"/>
        <end position="235"/>
    </location>
</feature>
<organism evidence="9 10">
    <name type="scientific">Alternaria atra</name>
    <dbReference type="NCBI Taxonomy" id="119953"/>
    <lineage>
        <taxon>Eukaryota</taxon>
        <taxon>Fungi</taxon>
        <taxon>Dikarya</taxon>
        <taxon>Ascomycota</taxon>
        <taxon>Pezizomycotina</taxon>
        <taxon>Dothideomycetes</taxon>
        <taxon>Pleosporomycetidae</taxon>
        <taxon>Pleosporales</taxon>
        <taxon>Pleosporineae</taxon>
        <taxon>Pleosporaceae</taxon>
        <taxon>Alternaria</taxon>
        <taxon>Alternaria sect. Ulocladioides</taxon>
    </lineage>
</organism>
<comment type="caution">
    <text evidence="9">The sequence shown here is derived from an EMBL/GenBank/DDBJ whole genome shotgun (WGS) entry which is preliminary data.</text>
</comment>
<feature type="compositionally biased region" description="Basic and acidic residues" evidence="6">
    <location>
        <begin position="364"/>
        <end position="375"/>
    </location>
</feature>
<evidence type="ECO:0000256" key="1">
    <source>
        <dbReference type="ARBA" id="ARBA00004141"/>
    </source>
</evidence>
<feature type="transmembrane region" description="Helical" evidence="7">
    <location>
        <begin position="181"/>
        <end position="202"/>
    </location>
</feature>
<keyword evidence="2 7" id="KW-0812">Transmembrane</keyword>
<comment type="subcellular location">
    <subcellularLocation>
        <location evidence="1">Membrane</location>
        <topology evidence="1">Multi-pass membrane protein</topology>
    </subcellularLocation>
</comment>
<comment type="similarity">
    <text evidence="5">Belongs to the SAT4 family.</text>
</comment>
<sequence length="384" mass="42629">MDLIPPEQLAALAKEDRGPLTKSIVVAFTCIAVICVGLRIFTRLRYLGRALGWEDYTIIVSMVLAIVTGILQVLQANAGNGKHAVFIEFPGGVVTILKYLFWSIIFYNTSLMFTKISILLQYGRIFTLREMRIPLHIVMAICVAWGITTLITSIWTCVPIHAYWQILEQPAAKCIDNKTIWYVNASINIFTDLMVAFLPVRVIWTLQIALRQRVALMAILTVGWFVCVVSILRLHALIVLVDHPDDNTYYSAPTAYWSAIEMNLAIVCASLPALKPLVVKIIPGFSSSLQSGRSYGNGYGNGTIGGSSKHRSTHGVRSTARHADEDFELGRPGSTTPYQTTSDEGGMFGKNIYVSRHFEQHFEQSSRISDGESQKDLVAVTQPV</sequence>
<evidence type="ECO:0000313" key="10">
    <source>
        <dbReference type="Proteomes" id="UP000676310"/>
    </source>
</evidence>
<feature type="transmembrane region" description="Helical" evidence="7">
    <location>
        <begin position="20"/>
        <end position="41"/>
    </location>
</feature>